<dbReference type="InterPro" id="IPR027417">
    <property type="entry name" value="P-loop_NTPase"/>
</dbReference>
<comment type="caution">
    <text evidence="5">The sequence shown here is derived from an EMBL/GenBank/DDBJ whole genome shotgun (WGS) entry which is preliminary data.</text>
</comment>
<dbReference type="AlphaFoldDB" id="A0A7C3IJ81"/>
<dbReference type="FunFam" id="3.40.50.300:FF:000016">
    <property type="entry name" value="Oligopeptide ABC transporter ATP-binding component"/>
    <property type="match status" value="1"/>
</dbReference>
<dbReference type="CDD" id="cd03257">
    <property type="entry name" value="ABC_NikE_OppD_transporters"/>
    <property type="match status" value="1"/>
</dbReference>
<proteinExistence type="predicted"/>
<organism evidence="5">
    <name type="scientific">Gracilinema caldarium</name>
    <dbReference type="NCBI Taxonomy" id="215591"/>
    <lineage>
        <taxon>Bacteria</taxon>
        <taxon>Pseudomonadati</taxon>
        <taxon>Spirochaetota</taxon>
        <taxon>Spirochaetia</taxon>
        <taxon>Spirochaetales</taxon>
        <taxon>Breznakiellaceae</taxon>
        <taxon>Gracilinema</taxon>
    </lineage>
</organism>
<keyword evidence="3 5" id="KW-0067">ATP-binding</keyword>
<evidence type="ECO:0000256" key="3">
    <source>
        <dbReference type="ARBA" id="ARBA00022840"/>
    </source>
</evidence>
<dbReference type="InterPro" id="IPR013563">
    <property type="entry name" value="Oligopep_ABC_C"/>
</dbReference>
<reference evidence="5" key="1">
    <citation type="journal article" date="2020" name="mSystems">
        <title>Genome- and Community-Level Interaction Insights into Carbon Utilization and Element Cycling Functions of Hydrothermarchaeota in Hydrothermal Sediment.</title>
        <authorList>
            <person name="Zhou Z."/>
            <person name="Liu Y."/>
            <person name="Xu W."/>
            <person name="Pan J."/>
            <person name="Luo Z.H."/>
            <person name="Li M."/>
        </authorList>
    </citation>
    <scope>NUCLEOTIDE SEQUENCE [LARGE SCALE GENOMIC DNA]</scope>
    <source>
        <strain evidence="5">SpSt-503</strain>
    </source>
</reference>
<accession>A0A7C3IJ81</accession>
<dbReference type="PROSITE" id="PS50893">
    <property type="entry name" value="ABC_TRANSPORTER_2"/>
    <property type="match status" value="1"/>
</dbReference>
<dbReference type="GO" id="GO:0015833">
    <property type="term" value="P:peptide transport"/>
    <property type="evidence" value="ECO:0007669"/>
    <property type="project" value="InterPro"/>
</dbReference>
<dbReference type="GO" id="GO:0055085">
    <property type="term" value="P:transmembrane transport"/>
    <property type="evidence" value="ECO:0007669"/>
    <property type="project" value="UniProtKB-ARBA"/>
</dbReference>
<evidence type="ECO:0000313" key="5">
    <source>
        <dbReference type="EMBL" id="HFH30321.1"/>
    </source>
</evidence>
<dbReference type="GO" id="GO:0016887">
    <property type="term" value="F:ATP hydrolysis activity"/>
    <property type="evidence" value="ECO:0007669"/>
    <property type="project" value="InterPro"/>
</dbReference>
<dbReference type="SMART" id="SM00382">
    <property type="entry name" value="AAA"/>
    <property type="match status" value="1"/>
</dbReference>
<feature type="domain" description="ABC transporter" evidence="4">
    <location>
        <begin position="9"/>
        <end position="267"/>
    </location>
</feature>
<sequence>MAEQQDIILRVENLQKHFQPHQSFTQALAGQKKQRLIRAVDGISFSIARGEIFSLIGESGSGKTTTGKLIMKLLDPTGGSIWFNGQDVTHLGKEETRTYRTKVQMIFQDPYASMNPRFKIKDVLEEPLLIHKIKASLEKRQEMIIKALEEVKLNPPEEFMTRWPHMLSGGQRQRVATARTLILNPSLLVADEPVSMIDLSTRAEILHMMKDVQRHLGLTYLYITHDLSTARYFTDRIAVMYLGKIVEMGKAGDIIDNPIHPYTKALIEAVPEPEPGKVHLIKELPISGEIPSPANIPSGCRFHTRCPYATKECSELAEPELQDAGNGHFHACRRWKELGESPKN</sequence>
<evidence type="ECO:0000259" key="4">
    <source>
        <dbReference type="PROSITE" id="PS50893"/>
    </source>
</evidence>
<dbReference type="InterPro" id="IPR003593">
    <property type="entry name" value="AAA+_ATPase"/>
</dbReference>
<dbReference type="Pfam" id="PF00005">
    <property type="entry name" value="ABC_tran"/>
    <property type="match status" value="1"/>
</dbReference>
<protein>
    <submittedName>
        <fullName evidence="5">ABC transporter ATP-binding protein</fullName>
    </submittedName>
</protein>
<dbReference type="GO" id="GO:0005524">
    <property type="term" value="F:ATP binding"/>
    <property type="evidence" value="ECO:0007669"/>
    <property type="project" value="UniProtKB-KW"/>
</dbReference>
<keyword evidence="2" id="KW-0547">Nucleotide-binding</keyword>
<name>A0A7C3IJ81_9SPIR</name>
<dbReference type="SUPFAM" id="SSF52540">
    <property type="entry name" value="P-loop containing nucleoside triphosphate hydrolases"/>
    <property type="match status" value="1"/>
</dbReference>
<dbReference type="Gene3D" id="3.40.50.300">
    <property type="entry name" value="P-loop containing nucleotide triphosphate hydrolases"/>
    <property type="match status" value="1"/>
</dbReference>
<dbReference type="InterPro" id="IPR050319">
    <property type="entry name" value="ABC_transp_ATP-bind"/>
</dbReference>
<dbReference type="PANTHER" id="PTHR43776:SF8">
    <property type="entry name" value="ABC TRANSPORTER, ATP-BINDING PROTEIN"/>
    <property type="match status" value="1"/>
</dbReference>
<evidence type="ECO:0000256" key="2">
    <source>
        <dbReference type="ARBA" id="ARBA00022741"/>
    </source>
</evidence>
<evidence type="ECO:0000256" key="1">
    <source>
        <dbReference type="ARBA" id="ARBA00022448"/>
    </source>
</evidence>
<keyword evidence="1" id="KW-0813">Transport</keyword>
<dbReference type="Pfam" id="PF08352">
    <property type="entry name" value="oligo_HPY"/>
    <property type="match status" value="1"/>
</dbReference>
<dbReference type="EMBL" id="DSVL01000384">
    <property type="protein sequence ID" value="HFH30321.1"/>
    <property type="molecule type" value="Genomic_DNA"/>
</dbReference>
<dbReference type="PANTHER" id="PTHR43776">
    <property type="entry name" value="TRANSPORT ATP-BINDING PROTEIN"/>
    <property type="match status" value="1"/>
</dbReference>
<gene>
    <name evidence="5" type="ORF">ENS59_12580</name>
</gene>
<dbReference type="InterPro" id="IPR003439">
    <property type="entry name" value="ABC_transporter-like_ATP-bd"/>
</dbReference>
<dbReference type="NCBIfam" id="TIGR01727">
    <property type="entry name" value="oligo_HPY"/>
    <property type="match status" value="1"/>
</dbReference>